<gene>
    <name evidence="3" type="ORF">BWZ43_18575</name>
</gene>
<dbReference type="Proteomes" id="UP000189761">
    <property type="component" value="Unassembled WGS sequence"/>
</dbReference>
<proteinExistence type="predicted"/>
<dbReference type="PROSITE" id="PS51257">
    <property type="entry name" value="PROKAR_LIPOPROTEIN"/>
    <property type="match status" value="1"/>
</dbReference>
<dbReference type="RefSeq" id="WP_169846953.1">
    <property type="nucleotide sequence ID" value="NZ_CP065424.1"/>
</dbReference>
<comment type="caution">
    <text evidence="3">The sequence shown here is derived from an EMBL/GenBank/DDBJ whole genome shotgun (WGS) entry which is preliminary data.</text>
</comment>
<dbReference type="PANTHER" id="PTHR39176">
    <property type="entry name" value="PERIPLASMIC PROTEIN-RELATED"/>
    <property type="match status" value="1"/>
</dbReference>
<feature type="domain" description="Lysozyme inhibitor LprI-like N-terminal" evidence="2">
    <location>
        <begin position="176"/>
        <end position="263"/>
    </location>
</feature>
<organism evidence="3 4">
    <name type="scientific">Heyndrickxia oleronia</name>
    <dbReference type="NCBI Taxonomy" id="38875"/>
    <lineage>
        <taxon>Bacteria</taxon>
        <taxon>Bacillati</taxon>
        <taxon>Bacillota</taxon>
        <taxon>Bacilli</taxon>
        <taxon>Bacillales</taxon>
        <taxon>Bacillaceae</taxon>
        <taxon>Heyndrickxia</taxon>
    </lineage>
</organism>
<reference evidence="3 4" key="1">
    <citation type="submission" date="2017-01" db="EMBL/GenBank/DDBJ databases">
        <title>Draft genome sequence of Bacillus oleronius.</title>
        <authorList>
            <person name="Allam M."/>
        </authorList>
    </citation>
    <scope>NUCLEOTIDE SEQUENCE [LARGE SCALE GENOMIC DNA]</scope>
    <source>
        <strain evidence="3 4">DSM 9356</strain>
    </source>
</reference>
<protein>
    <recommendedName>
        <fullName evidence="2">Lysozyme inhibitor LprI-like N-terminal domain-containing protein</fullName>
    </recommendedName>
</protein>
<feature type="region of interest" description="Disordered" evidence="1">
    <location>
        <begin position="116"/>
        <end position="151"/>
    </location>
</feature>
<accession>A0A8E2I9Q6</accession>
<dbReference type="PANTHER" id="PTHR39176:SF1">
    <property type="entry name" value="PERIPLASMIC PROTEIN"/>
    <property type="match status" value="1"/>
</dbReference>
<evidence type="ECO:0000259" key="2">
    <source>
        <dbReference type="Pfam" id="PF07007"/>
    </source>
</evidence>
<keyword evidence="4" id="KW-1185">Reference proteome</keyword>
<evidence type="ECO:0000256" key="1">
    <source>
        <dbReference type="SAM" id="MobiDB-lite"/>
    </source>
</evidence>
<evidence type="ECO:0000313" key="3">
    <source>
        <dbReference type="EMBL" id="OOP66890.1"/>
    </source>
</evidence>
<dbReference type="Pfam" id="PF07007">
    <property type="entry name" value="LprI"/>
    <property type="match status" value="1"/>
</dbReference>
<dbReference type="EMBL" id="MTLA01000252">
    <property type="protein sequence ID" value="OOP66890.1"/>
    <property type="molecule type" value="Genomic_DNA"/>
</dbReference>
<sequence length="269" mass="31004">MKKGLLLIAASIIFAGCSNGIYDKAMKKAQEALESGEFEKAAASYALALDEKPEDKNIKELYENTEALIQVKQAIKQDEWDKAFEKANQIRDKKSLSGYLKTELDKYAKLAEENKKANANQKVIKQNNESQNLNQEKSDSKNKTISHSNAGQRNEFLAKLDSIENGMSDLDGLYKNESTVEMKQAEHERYERWDHALNDVYNQLKMTLPSDEMEKLKHKQRQWIIYRDETALQESSKYKGGTHEQVEYLSVAARVTKERCYELVKIYMQ</sequence>
<feature type="compositionally biased region" description="Polar residues" evidence="1">
    <location>
        <begin position="121"/>
        <end position="135"/>
    </location>
</feature>
<name>A0A8E2I9Q6_9BACI</name>
<dbReference type="InterPro" id="IPR009739">
    <property type="entry name" value="LprI-like_N"/>
</dbReference>
<dbReference type="Gene3D" id="1.20.1270.180">
    <property type="match status" value="1"/>
</dbReference>
<dbReference type="AlphaFoldDB" id="A0A8E2I9Q6"/>
<evidence type="ECO:0000313" key="4">
    <source>
        <dbReference type="Proteomes" id="UP000189761"/>
    </source>
</evidence>